<keyword evidence="1" id="KW-1133">Transmembrane helix</keyword>
<evidence type="ECO:0000256" key="1">
    <source>
        <dbReference type="SAM" id="Phobius"/>
    </source>
</evidence>
<dbReference type="InParanoid" id="A0A0C3P4A6"/>
<reference evidence="3" key="2">
    <citation type="submission" date="2015-01" db="EMBL/GenBank/DDBJ databases">
        <title>Evolutionary Origins and Diversification of the Mycorrhizal Mutualists.</title>
        <authorList>
            <consortium name="DOE Joint Genome Institute"/>
            <consortium name="Mycorrhizal Genomics Consortium"/>
            <person name="Kohler A."/>
            <person name="Kuo A."/>
            <person name="Nagy L.G."/>
            <person name="Floudas D."/>
            <person name="Copeland A."/>
            <person name="Barry K.W."/>
            <person name="Cichocki N."/>
            <person name="Veneault-Fourrey C."/>
            <person name="LaButti K."/>
            <person name="Lindquist E.A."/>
            <person name="Lipzen A."/>
            <person name="Lundell T."/>
            <person name="Morin E."/>
            <person name="Murat C."/>
            <person name="Riley R."/>
            <person name="Ohm R."/>
            <person name="Sun H."/>
            <person name="Tunlid A."/>
            <person name="Henrissat B."/>
            <person name="Grigoriev I.V."/>
            <person name="Hibbett D.S."/>
            <person name="Martin F."/>
        </authorList>
    </citation>
    <scope>NUCLEOTIDE SEQUENCE [LARGE SCALE GENOMIC DNA]</scope>
    <source>
        <strain evidence="3">Marx 270</strain>
    </source>
</reference>
<keyword evidence="1" id="KW-0812">Transmembrane</keyword>
<dbReference type="EMBL" id="KN831983">
    <property type="protein sequence ID" value="KIO02114.1"/>
    <property type="molecule type" value="Genomic_DNA"/>
</dbReference>
<evidence type="ECO:0000313" key="3">
    <source>
        <dbReference type="Proteomes" id="UP000054217"/>
    </source>
</evidence>
<protein>
    <submittedName>
        <fullName evidence="2">Uncharacterized protein</fullName>
    </submittedName>
</protein>
<accession>A0A0C3P4A6</accession>
<feature type="transmembrane region" description="Helical" evidence="1">
    <location>
        <begin position="21"/>
        <end position="42"/>
    </location>
</feature>
<dbReference type="HOGENOM" id="CLU_2997434_0_0_1"/>
<reference evidence="2 3" key="1">
    <citation type="submission" date="2014-04" db="EMBL/GenBank/DDBJ databases">
        <authorList>
            <consortium name="DOE Joint Genome Institute"/>
            <person name="Kuo A."/>
            <person name="Kohler A."/>
            <person name="Costa M.D."/>
            <person name="Nagy L.G."/>
            <person name="Floudas D."/>
            <person name="Copeland A."/>
            <person name="Barry K.W."/>
            <person name="Cichocki N."/>
            <person name="Veneault-Fourrey C."/>
            <person name="LaButti K."/>
            <person name="Lindquist E.A."/>
            <person name="Lipzen A."/>
            <person name="Lundell T."/>
            <person name="Morin E."/>
            <person name="Murat C."/>
            <person name="Sun H."/>
            <person name="Tunlid A."/>
            <person name="Henrissat B."/>
            <person name="Grigoriev I.V."/>
            <person name="Hibbett D.S."/>
            <person name="Martin F."/>
            <person name="Nordberg H.P."/>
            <person name="Cantor M.N."/>
            <person name="Hua S.X."/>
        </authorList>
    </citation>
    <scope>NUCLEOTIDE SEQUENCE [LARGE SCALE GENOMIC DNA]</scope>
    <source>
        <strain evidence="2 3">Marx 270</strain>
    </source>
</reference>
<name>A0A0C3P4A6_PISTI</name>
<organism evidence="2 3">
    <name type="scientific">Pisolithus tinctorius Marx 270</name>
    <dbReference type="NCBI Taxonomy" id="870435"/>
    <lineage>
        <taxon>Eukaryota</taxon>
        <taxon>Fungi</taxon>
        <taxon>Dikarya</taxon>
        <taxon>Basidiomycota</taxon>
        <taxon>Agaricomycotina</taxon>
        <taxon>Agaricomycetes</taxon>
        <taxon>Agaricomycetidae</taxon>
        <taxon>Boletales</taxon>
        <taxon>Sclerodermatineae</taxon>
        <taxon>Pisolithaceae</taxon>
        <taxon>Pisolithus</taxon>
    </lineage>
</organism>
<evidence type="ECO:0000313" key="2">
    <source>
        <dbReference type="EMBL" id="KIO02114.1"/>
    </source>
</evidence>
<sequence>MLTVRRKLIFRWKLQSLYCSVRHFFCAYPIIFGFLVACQLSPNVEEVAWYACELGFK</sequence>
<keyword evidence="1" id="KW-0472">Membrane</keyword>
<dbReference type="AlphaFoldDB" id="A0A0C3P4A6"/>
<gene>
    <name evidence="2" type="ORF">M404DRAFT_1002541</name>
</gene>
<dbReference type="Proteomes" id="UP000054217">
    <property type="component" value="Unassembled WGS sequence"/>
</dbReference>
<proteinExistence type="predicted"/>
<keyword evidence="3" id="KW-1185">Reference proteome</keyword>